<proteinExistence type="inferred from homology"/>
<dbReference type="PANTHER" id="PTHR33048:SF124">
    <property type="entry name" value="INTEGRAL MEMBRANE PROTEIN"/>
    <property type="match status" value="1"/>
</dbReference>
<accession>A0A9N9LDA2</accession>
<comment type="caution">
    <text evidence="8">The sequence shown here is derived from an EMBL/GenBank/DDBJ whole genome shotgun (WGS) entry which is preliminary data.</text>
</comment>
<name>A0A9N9LDA2_9HELO</name>
<evidence type="ECO:0000313" key="8">
    <source>
        <dbReference type="EMBL" id="CAG8962368.1"/>
    </source>
</evidence>
<feature type="transmembrane region" description="Helical" evidence="6">
    <location>
        <begin position="222"/>
        <end position="243"/>
    </location>
</feature>
<dbReference type="Pfam" id="PF20684">
    <property type="entry name" value="Fung_rhodopsin"/>
    <property type="match status" value="1"/>
</dbReference>
<reference evidence="8" key="1">
    <citation type="submission" date="2021-07" db="EMBL/GenBank/DDBJ databases">
        <authorList>
            <person name="Durling M."/>
        </authorList>
    </citation>
    <scope>NUCLEOTIDE SEQUENCE</scope>
</reference>
<dbReference type="Proteomes" id="UP000696280">
    <property type="component" value="Unassembled WGS sequence"/>
</dbReference>
<dbReference type="AlphaFoldDB" id="A0A9N9LDA2"/>
<dbReference type="EMBL" id="CAJVRL010000129">
    <property type="protein sequence ID" value="CAG8962368.1"/>
    <property type="molecule type" value="Genomic_DNA"/>
</dbReference>
<evidence type="ECO:0000313" key="9">
    <source>
        <dbReference type="Proteomes" id="UP000696280"/>
    </source>
</evidence>
<dbReference type="PANTHER" id="PTHR33048">
    <property type="entry name" value="PTH11-LIKE INTEGRAL MEMBRANE PROTEIN (AFU_ORTHOLOGUE AFUA_5G11245)"/>
    <property type="match status" value="1"/>
</dbReference>
<feature type="transmembrane region" description="Helical" evidence="6">
    <location>
        <begin position="105"/>
        <end position="126"/>
    </location>
</feature>
<keyword evidence="4 6" id="KW-0472">Membrane</keyword>
<organism evidence="8 9">
    <name type="scientific">Hymenoscyphus fraxineus</name>
    <dbReference type="NCBI Taxonomy" id="746836"/>
    <lineage>
        <taxon>Eukaryota</taxon>
        <taxon>Fungi</taxon>
        <taxon>Dikarya</taxon>
        <taxon>Ascomycota</taxon>
        <taxon>Pezizomycotina</taxon>
        <taxon>Leotiomycetes</taxon>
        <taxon>Helotiales</taxon>
        <taxon>Helotiaceae</taxon>
        <taxon>Hymenoscyphus</taxon>
    </lineage>
</organism>
<protein>
    <recommendedName>
        <fullName evidence="7">Rhodopsin domain-containing protein</fullName>
    </recommendedName>
</protein>
<feature type="transmembrane region" description="Helical" evidence="6">
    <location>
        <begin position="151"/>
        <end position="170"/>
    </location>
</feature>
<keyword evidence="9" id="KW-1185">Reference proteome</keyword>
<evidence type="ECO:0000256" key="3">
    <source>
        <dbReference type="ARBA" id="ARBA00022989"/>
    </source>
</evidence>
<sequence>MSFGFTIKGVPVVMPILPGYEGYDVDFENPQRNGDIAIYGICGVFMPLAFFAVLQRLYFKAFIRKHVGLDDYSFVVKYCGVHAFEMPISKFGDFVKSTSAQFINFGSNVGIFFSAIFTCTPISLAWDFTKVPGLNTTGTCINRFMMFQAQAWMAMAIDFLILFLPSRMVINLQMSTKKKIGLLATFAVGSATCVTSVLRLVFFLDGEKEIDAPWAAGPSNVLLALEANLLIICASITTIRAFVKSVFPNLFASLNGTPGAKKSSGMSSWFSFNKWSKSRSRSNPSGNSDQKSYEKFGEENDLEAGFEMGMSTLVKADLKPLPAIPLRGTGTSNDKSWLADQTVMDPGEEVIVQETTTTMTYSKA</sequence>
<evidence type="ECO:0000256" key="2">
    <source>
        <dbReference type="ARBA" id="ARBA00022692"/>
    </source>
</evidence>
<comment type="subcellular location">
    <subcellularLocation>
        <location evidence="1">Membrane</location>
        <topology evidence="1">Multi-pass membrane protein</topology>
    </subcellularLocation>
</comment>
<dbReference type="GO" id="GO:0016020">
    <property type="term" value="C:membrane"/>
    <property type="evidence" value="ECO:0007669"/>
    <property type="project" value="UniProtKB-SubCell"/>
</dbReference>
<evidence type="ECO:0000256" key="5">
    <source>
        <dbReference type="ARBA" id="ARBA00038359"/>
    </source>
</evidence>
<evidence type="ECO:0000256" key="4">
    <source>
        <dbReference type="ARBA" id="ARBA00023136"/>
    </source>
</evidence>
<feature type="transmembrane region" description="Helical" evidence="6">
    <location>
        <begin position="182"/>
        <end position="202"/>
    </location>
</feature>
<feature type="transmembrane region" description="Helical" evidence="6">
    <location>
        <begin position="36"/>
        <end position="54"/>
    </location>
</feature>
<dbReference type="InterPro" id="IPR049326">
    <property type="entry name" value="Rhodopsin_dom_fungi"/>
</dbReference>
<keyword evidence="3 6" id="KW-1133">Transmembrane helix</keyword>
<dbReference type="OrthoDB" id="5342292at2759"/>
<comment type="similarity">
    <text evidence="5">Belongs to the SAT4 family.</text>
</comment>
<evidence type="ECO:0000256" key="1">
    <source>
        <dbReference type="ARBA" id="ARBA00004141"/>
    </source>
</evidence>
<feature type="domain" description="Rhodopsin" evidence="7">
    <location>
        <begin position="103"/>
        <end position="244"/>
    </location>
</feature>
<evidence type="ECO:0000259" key="7">
    <source>
        <dbReference type="Pfam" id="PF20684"/>
    </source>
</evidence>
<dbReference type="InterPro" id="IPR052337">
    <property type="entry name" value="SAT4-like"/>
</dbReference>
<gene>
    <name evidence="8" type="ORF">HYFRA_00014166</name>
</gene>
<evidence type="ECO:0000256" key="6">
    <source>
        <dbReference type="SAM" id="Phobius"/>
    </source>
</evidence>
<keyword evidence="2 6" id="KW-0812">Transmembrane</keyword>